<comment type="caution">
    <text evidence="4">The sequence shown here is derived from an EMBL/GenBank/DDBJ whole genome shotgun (WGS) entry which is preliminary data.</text>
</comment>
<keyword evidence="5" id="KW-1185">Reference proteome</keyword>
<feature type="domain" description="Tyrosine specific protein phosphatases" evidence="2">
    <location>
        <begin position="91"/>
        <end position="155"/>
    </location>
</feature>
<dbReference type="InterPro" id="IPR000387">
    <property type="entry name" value="Tyr_Pase_dom"/>
</dbReference>
<dbReference type="EC" id="3.1.3.48" evidence="1"/>
<dbReference type="InterPro" id="IPR016130">
    <property type="entry name" value="Tyr_Pase_AS"/>
</dbReference>
<feature type="domain" description="Rhodanese" evidence="3">
    <location>
        <begin position="75"/>
        <end position="149"/>
    </location>
</feature>
<evidence type="ECO:0000256" key="1">
    <source>
        <dbReference type="ARBA" id="ARBA00013064"/>
    </source>
</evidence>
<dbReference type="Proteomes" id="UP000248706">
    <property type="component" value="Unassembled WGS sequence"/>
</dbReference>
<evidence type="ECO:0000313" key="4">
    <source>
        <dbReference type="EMBL" id="RAQ96574.1"/>
    </source>
</evidence>
<dbReference type="InterPro" id="IPR029021">
    <property type="entry name" value="Prot-tyrosine_phosphatase-like"/>
</dbReference>
<dbReference type="OrthoDB" id="9806482at2"/>
<evidence type="ECO:0000259" key="2">
    <source>
        <dbReference type="PROSITE" id="PS50056"/>
    </source>
</evidence>
<dbReference type="Gene3D" id="3.90.190.10">
    <property type="entry name" value="Protein tyrosine phosphatase superfamily"/>
    <property type="match status" value="1"/>
</dbReference>
<reference evidence="4 5" key="1">
    <citation type="submission" date="2016-08" db="EMBL/GenBank/DDBJ databases">
        <title>Analysis of Carbohydrate Active Enzymes in Thermogemmatispora T81 Reveals Carbohydrate Degradation Ability.</title>
        <authorList>
            <person name="Tomazini A."/>
            <person name="Lal S."/>
            <person name="Stott M."/>
            <person name="Henrissat B."/>
            <person name="Polikarpov I."/>
            <person name="Sparling R."/>
            <person name="Levin D.B."/>
        </authorList>
    </citation>
    <scope>NUCLEOTIDE SEQUENCE [LARGE SCALE GENOMIC DNA]</scope>
    <source>
        <strain evidence="4 5">T81</strain>
    </source>
</reference>
<dbReference type="AlphaFoldDB" id="A0A328VN67"/>
<evidence type="ECO:0000313" key="5">
    <source>
        <dbReference type="Proteomes" id="UP000248706"/>
    </source>
</evidence>
<dbReference type="Pfam" id="PF22785">
    <property type="entry name" value="Tc-R-P"/>
    <property type="match status" value="1"/>
</dbReference>
<dbReference type="GO" id="GO:0004725">
    <property type="term" value="F:protein tyrosine phosphatase activity"/>
    <property type="evidence" value="ECO:0007669"/>
    <property type="project" value="UniProtKB-EC"/>
</dbReference>
<organism evidence="4 5">
    <name type="scientific">Thermogemmatispora tikiterensis</name>
    <dbReference type="NCBI Taxonomy" id="1825093"/>
    <lineage>
        <taxon>Bacteria</taxon>
        <taxon>Bacillati</taxon>
        <taxon>Chloroflexota</taxon>
        <taxon>Ktedonobacteria</taxon>
        <taxon>Thermogemmatisporales</taxon>
        <taxon>Thermogemmatisporaceae</taxon>
        <taxon>Thermogemmatispora</taxon>
    </lineage>
</organism>
<dbReference type="SUPFAM" id="SSF52799">
    <property type="entry name" value="(Phosphotyrosine protein) phosphatases II"/>
    <property type="match status" value="1"/>
</dbReference>
<accession>A0A328VN67</accession>
<dbReference type="PROSITE" id="PS50206">
    <property type="entry name" value="RHODANESE_3"/>
    <property type="match status" value="1"/>
</dbReference>
<proteinExistence type="predicted"/>
<dbReference type="InterPro" id="IPR001763">
    <property type="entry name" value="Rhodanese-like_dom"/>
</dbReference>
<sequence length="176" mass="19255">MAVVRGLYTVDLLKDQRLSIMGHPAGGALLEQAIKMLRSAGVDVLVSLLTGEEIEEIGLQREAQTCQEQGLRYFHFPIPDLQGPPLDGEIQDLLSELYELLCAGQHIAIHCRLGIGRSAMIAAGLLVRAGYSVPLAVGLLSSARGCFVPQTPTQLEWIEALERYYRQQGLPFLDDA</sequence>
<name>A0A328VN67_9CHLR</name>
<protein>
    <recommendedName>
        <fullName evidence="1">protein-tyrosine-phosphatase</fullName>
        <ecNumber evidence="1">3.1.3.48</ecNumber>
    </recommendedName>
</protein>
<gene>
    <name evidence="4" type="ORF">A4R35_13590</name>
</gene>
<evidence type="ECO:0000259" key="3">
    <source>
        <dbReference type="PROSITE" id="PS50206"/>
    </source>
</evidence>
<dbReference type="PROSITE" id="PS50056">
    <property type="entry name" value="TYR_PHOSPHATASE_2"/>
    <property type="match status" value="1"/>
</dbReference>
<dbReference type="PROSITE" id="PS00383">
    <property type="entry name" value="TYR_PHOSPHATASE_1"/>
    <property type="match status" value="1"/>
</dbReference>
<dbReference type="RefSeq" id="WP_112430257.1">
    <property type="nucleotide sequence ID" value="NZ_MCIF01000002.1"/>
</dbReference>
<dbReference type="EMBL" id="MCIF01000002">
    <property type="protein sequence ID" value="RAQ96574.1"/>
    <property type="molecule type" value="Genomic_DNA"/>
</dbReference>